<dbReference type="SUPFAM" id="SSF161098">
    <property type="entry name" value="MetI-like"/>
    <property type="match status" value="1"/>
</dbReference>
<evidence type="ECO:0000256" key="6">
    <source>
        <dbReference type="ARBA" id="ARBA00023136"/>
    </source>
</evidence>
<dbReference type="Gene3D" id="1.10.3720.10">
    <property type="entry name" value="MetI-like"/>
    <property type="match status" value="1"/>
</dbReference>
<feature type="transmembrane region" description="Helical" evidence="7">
    <location>
        <begin position="106"/>
        <end position="127"/>
    </location>
</feature>
<feature type="transmembrane region" description="Helical" evidence="7">
    <location>
        <begin position="238"/>
        <end position="263"/>
    </location>
</feature>
<dbReference type="Pfam" id="PF00528">
    <property type="entry name" value="BPD_transp_1"/>
    <property type="match status" value="1"/>
</dbReference>
<keyword evidence="6 7" id="KW-0472">Membrane</keyword>
<dbReference type="GO" id="GO:0055085">
    <property type="term" value="P:transmembrane transport"/>
    <property type="evidence" value="ECO:0007669"/>
    <property type="project" value="InterPro"/>
</dbReference>
<accession>A0A2W1JMU6</accession>
<dbReference type="InterPro" id="IPR051393">
    <property type="entry name" value="ABC_transporter_permease"/>
</dbReference>
<reference evidence="9 10" key="1">
    <citation type="journal article" date="2018" name="Sci. Rep.">
        <title>A novel species of the marine cyanobacterium Acaryochloris with a unique pigment content and lifestyle.</title>
        <authorList>
            <person name="Partensky F."/>
            <person name="Six C."/>
            <person name="Ratin M."/>
            <person name="Garczarek L."/>
            <person name="Vaulot D."/>
            <person name="Probert I."/>
            <person name="Calteau A."/>
            <person name="Gourvil P."/>
            <person name="Marie D."/>
            <person name="Grebert T."/>
            <person name="Bouchier C."/>
            <person name="Le Panse S."/>
            <person name="Gachenot M."/>
            <person name="Rodriguez F."/>
            <person name="Garrido J.L."/>
        </authorList>
    </citation>
    <scope>NUCLEOTIDE SEQUENCE [LARGE SCALE GENOMIC DNA]</scope>
    <source>
        <strain evidence="9 10">RCC1774</strain>
    </source>
</reference>
<keyword evidence="4 7" id="KW-0812">Transmembrane</keyword>
<dbReference type="CDD" id="cd06261">
    <property type="entry name" value="TM_PBP2"/>
    <property type="match status" value="1"/>
</dbReference>
<dbReference type="PROSITE" id="PS50928">
    <property type="entry name" value="ABC_TM1"/>
    <property type="match status" value="1"/>
</dbReference>
<dbReference type="RefSeq" id="WP_110984639.1">
    <property type="nucleotide sequence ID" value="NZ_CAWNWM010000002.1"/>
</dbReference>
<dbReference type="InterPro" id="IPR000515">
    <property type="entry name" value="MetI-like"/>
</dbReference>
<dbReference type="AlphaFoldDB" id="A0A2W1JMU6"/>
<comment type="similarity">
    <text evidence="7">Belongs to the binding-protein-dependent transport system permease family.</text>
</comment>
<dbReference type="SUPFAM" id="SSF160964">
    <property type="entry name" value="MalF N-terminal region-like"/>
    <property type="match status" value="1"/>
</dbReference>
<gene>
    <name evidence="9" type="primary">lacF_1</name>
    <name evidence="9" type="ORF">C1752_00655</name>
</gene>
<evidence type="ECO:0000256" key="2">
    <source>
        <dbReference type="ARBA" id="ARBA00022448"/>
    </source>
</evidence>
<dbReference type="GO" id="GO:0005886">
    <property type="term" value="C:plasma membrane"/>
    <property type="evidence" value="ECO:0007669"/>
    <property type="project" value="UniProtKB-SubCell"/>
</dbReference>
<dbReference type="Proteomes" id="UP000248857">
    <property type="component" value="Unassembled WGS sequence"/>
</dbReference>
<organism evidence="9 10">
    <name type="scientific">Acaryochloris thomasi RCC1774</name>
    <dbReference type="NCBI Taxonomy" id="1764569"/>
    <lineage>
        <taxon>Bacteria</taxon>
        <taxon>Bacillati</taxon>
        <taxon>Cyanobacteriota</taxon>
        <taxon>Cyanophyceae</taxon>
        <taxon>Acaryochloridales</taxon>
        <taxon>Acaryochloridaceae</taxon>
        <taxon>Acaryochloris</taxon>
        <taxon>Acaryochloris thomasi</taxon>
    </lineage>
</organism>
<dbReference type="InterPro" id="IPR035906">
    <property type="entry name" value="MetI-like_sf"/>
</dbReference>
<evidence type="ECO:0000259" key="8">
    <source>
        <dbReference type="PROSITE" id="PS50928"/>
    </source>
</evidence>
<evidence type="ECO:0000256" key="5">
    <source>
        <dbReference type="ARBA" id="ARBA00022989"/>
    </source>
</evidence>
<evidence type="ECO:0000256" key="4">
    <source>
        <dbReference type="ARBA" id="ARBA00022692"/>
    </source>
</evidence>
<evidence type="ECO:0000256" key="3">
    <source>
        <dbReference type="ARBA" id="ARBA00022475"/>
    </source>
</evidence>
<protein>
    <submittedName>
        <fullName evidence="9">Lactose transport system permease protein LacF</fullName>
    </submittedName>
</protein>
<evidence type="ECO:0000313" key="9">
    <source>
        <dbReference type="EMBL" id="PZD74638.1"/>
    </source>
</evidence>
<evidence type="ECO:0000313" key="10">
    <source>
        <dbReference type="Proteomes" id="UP000248857"/>
    </source>
</evidence>
<dbReference type="OrthoDB" id="367897at2"/>
<feature type="transmembrane region" description="Helical" evidence="7">
    <location>
        <begin position="195"/>
        <end position="217"/>
    </location>
</feature>
<dbReference type="PANTHER" id="PTHR30193:SF18">
    <property type="entry name" value="OSMOPROTECTIVE COMPOUNDS UPTAKE PERMEASE PROTEIN GGTC"/>
    <property type="match status" value="1"/>
</dbReference>
<keyword evidence="3" id="KW-1003">Cell membrane</keyword>
<keyword evidence="2 7" id="KW-0813">Transport</keyword>
<keyword evidence="5 7" id="KW-1133">Transmembrane helix</keyword>
<feature type="domain" description="ABC transmembrane type-1" evidence="8">
    <location>
        <begin position="102"/>
        <end position="317"/>
    </location>
</feature>
<comment type="caution">
    <text evidence="9">The sequence shown here is derived from an EMBL/GenBank/DDBJ whole genome shotgun (WGS) entry which is preliminary data.</text>
</comment>
<dbReference type="EMBL" id="PQWO01000002">
    <property type="protein sequence ID" value="PZD74638.1"/>
    <property type="molecule type" value="Genomic_DNA"/>
</dbReference>
<feature type="transmembrane region" description="Helical" evidence="7">
    <location>
        <begin position="139"/>
        <end position="158"/>
    </location>
</feature>
<evidence type="ECO:0000256" key="1">
    <source>
        <dbReference type="ARBA" id="ARBA00004651"/>
    </source>
</evidence>
<dbReference type="PANTHER" id="PTHR30193">
    <property type="entry name" value="ABC TRANSPORTER PERMEASE PROTEIN"/>
    <property type="match status" value="1"/>
</dbReference>
<evidence type="ECO:0000256" key="7">
    <source>
        <dbReference type="RuleBase" id="RU363032"/>
    </source>
</evidence>
<feature type="transmembrane region" description="Helical" evidence="7">
    <location>
        <begin position="49"/>
        <end position="75"/>
    </location>
</feature>
<feature type="transmembrane region" description="Helical" evidence="7">
    <location>
        <begin position="12"/>
        <end position="37"/>
    </location>
</feature>
<sequence>MLDAENLNRILNALVAIVVGSGGVIALFYAMNALVAALPFKGKSRLLPWVYISPALVILVAYLVLPTIWTVYISFFDRRSEDFVGLDNYIFAFTDASMLVAFRNNLLWLVLVTGVSVALGLVIAVLVDKVKYEAFAKGLIFMPMAISFVGASVIWRFVYAYTPPEFEQIGLLNAILVQVGFEPIGWLVNKSVNNFALIAIMIWLQTGFCMVLLSSAVKGIPGDVLEAARMDGANELQIFWRITIPMIRSTITVVATTVVVLVLKVFDIVFVMTAGRLDTDVIASRMIKEMFNSRDFGRGSAIAVILLIAVIPVMAANIRRFRQQEVSR</sequence>
<name>A0A2W1JMU6_9CYAN</name>
<keyword evidence="10" id="KW-1185">Reference proteome</keyword>
<feature type="transmembrane region" description="Helical" evidence="7">
    <location>
        <begin position="296"/>
        <end position="318"/>
    </location>
</feature>
<comment type="subcellular location">
    <subcellularLocation>
        <location evidence="1 7">Cell membrane</location>
        <topology evidence="1 7">Multi-pass membrane protein</topology>
    </subcellularLocation>
</comment>
<proteinExistence type="inferred from homology"/>